<keyword evidence="3" id="KW-0812">Transmembrane</keyword>
<evidence type="ECO:0000256" key="3">
    <source>
        <dbReference type="SAM" id="Phobius"/>
    </source>
</evidence>
<comment type="subcellular location">
    <subcellularLocation>
        <location evidence="2">Membrane</location>
        <topology evidence="2">Multi-pass membrane protein</topology>
    </subcellularLocation>
</comment>
<evidence type="ECO:0000256" key="2">
    <source>
        <dbReference type="PIRNR" id="PIRNR028739"/>
    </source>
</evidence>
<keyword evidence="2" id="KW-0813">Transport</keyword>
<feature type="transmembrane region" description="Helical" evidence="3">
    <location>
        <begin position="116"/>
        <end position="134"/>
    </location>
</feature>
<accession>A0A7R9G0P1</accession>
<feature type="transmembrane region" description="Helical" evidence="3">
    <location>
        <begin position="360"/>
        <end position="380"/>
    </location>
</feature>
<dbReference type="PIRSF" id="PIRSF028739">
    <property type="entry name" value="Folate_carrier"/>
    <property type="match status" value="1"/>
</dbReference>
<dbReference type="GO" id="GO:0005886">
    <property type="term" value="C:plasma membrane"/>
    <property type="evidence" value="ECO:0007669"/>
    <property type="project" value="UniProtKB-UniRule"/>
</dbReference>
<comment type="similarity">
    <text evidence="1 2">Belongs to the reduced folate carrier (RFC) transporter (TC 2.A.48) family.</text>
</comment>
<feature type="transmembrane region" description="Helical" evidence="3">
    <location>
        <begin position="146"/>
        <end position="166"/>
    </location>
</feature>
<feature type="transmembrane region" description="Helical" evidence="3">
    <location>
        <begin position="419"/>
        <end position="442"/>
    </location>
</feature>
<dbReference type="NCBIfam" id="TIGR00806">
    <property type="entry name" value="rfc"/>
    <property type="match status" value="1"/>
</dbReference>
<feature type="transmembrane region" description="Helical" evidence="3">
    <location>
        <begin position="386"/>
        <end position="407"/>
    </location>
</feature>
<dbReference type="EMBL" id="OC002181">
    <property type="protein sequence ID" value="CAD7261404.1"/>
    <property type="molecule type" value="Genomic_DNA"/>
</dbReference>
<gene>
    <name evidence="4" type="ORF">TSIB3V08_LOCUS5544</name>
</gene>
<evidence type="ECO:0000313" key="4">
    <source>
        <dbReference type="EMBL" id="CAD7261404.1"/>
    </source>
</evidence>
<evidence type="ECO:0000256" key="1">
    <source>
        <dbReference type="ARBA" id="ARBA00005773"/>
    </source>
</evidence>
<dbReference type="AlphaFoldDB" id="A0A7R9G0P1"/>
<feature type="transmembrane region" description="Helical" evidence="3">
    <location>
        <begin position="207"/>
        <end position="226"/>
    </location>
</feature>
<name>A0A7R9G0P1_TIMSH</name>
<feature type="transmembrane region" description="Helical" evidence="3">
    <location>
        <begin position="90"/>
        <end position="109"/>
    </location>
</feature>
<dbReference type="Gene3D" id="1.20.1250.20">
    <property type="entry name" value="MFS general substrate transporter like domains"/>
    <property type="match status" value="1"/>
</dbReference>
<dbReference type="Pfam" id="PF01770">
    <property type="entry name" value="Folate_carrier"/>
    <property type="match status" value="1"/>
</dbReference>
<keyword evidence="2 3" id="KW-0472">Membrane</keyword>
<keyword evidence="3" id="KW-1133">Transmembrane helix</keyword>
<feature type="transmembrane region" description="Helical" evidence="3">
    <location>
        <begin position="331"/>
        <end position="353"/>
    </location>
</feature>
<proteinExistence type="inferred from homology"/>
<organism evidence="4">
    <name type="scientific">Timema shepardi</name>
    <name type="common">Walking stick</name>
    <dbReference type="NCBI Taxonomy" id="629360"/>
    <lineage>
        <taxon>Eukaryota</taxon>
        <taxon>Metazoa</taxon>
        <taxon>Ecdysozoa</taxon>
        <taxon>Arthropoda</taxon>
        <taxon>Hexapoda</taxon>
        <taxon>Insecta</taxon>
        <taxon>Pterygota</taxon>
        <taxon>Neoptera</taxon>
        <taxon>Polyneoptera</taxon>
        <taxon>Phasmatodea</taxon>
        <taxon>Timematodea</taxon>
        <taxon>Timematoidea</taxon>
        <taxon>Timematidae</taxon>
        <taxon>Timema</taxon>
    </lineage>
</organism>
<sequence length="474" mass="52928">MYATGCTFSSSMTTLTPHDLRCRLSFWKSCGWRLWAEEFVPIKMKLWVKTSMLLCLFGFLKEFRPSEPYLIQYLTGPWLNFTEEKVNQDMLPVGTYSYISCLIVILLITDILRYKPIIVLEGFTGIVVWSLFAWGKDFNHFIAAEAVWGLFAATEVAYFTYIYATVDRQHYQKVTSHIRAAFLLGHSLSAVVAQTLSLLGVMDAHTLTYITAGALSLSTIWAILLPNVKKSIYFHREDKTNSEDSDDRIAVTDTKDVASPVPSKKTFTEKCVIAYKFLKKDFLAAYTNLYVVKWSIWWGLGAGCYLQAYGYNQMVYEVILKESGELETAKYNGAVEAISSLLGAAVAFGCGFLRFDWTRVGDVFLGLGCVAVGVMLYVFAVSESIWLGYSGYSMFVILFNGLITITTAEVARNISEDSYGLIFGVNTLLTLLVQTLITLVVVSSTGLALGPRQQGAVVGNVNENILNTAQNRKH</sequence>
<dbReference type="GO" id="GO:0090482">
    <property type="term" value="F:vitamin transmembrane transporter activity"/>
    <property type="evidence" value="ECO:0007669"/>
    <property type="project" value="InterPro"/>
</dbReference>
<dbReference type="InterPro" id="IPR036259">
    <property type="entry name" value="MFS_trans_sf"/>
</dbReference>
<dbReference type="InterPro" id="IPR002666">
    <property type="entry name" value="Folate_carrier"/>
</dbReference>
<dbReference type="PANTHER" id="PTHR10686:SF18">
    <property type="entry name" value="IP11787P-RELATED"/>
    <property type="match status" value="1"/>
</dbReference>
<protein>
    <recommendedName>
        <fullName evidence="5">Thiamine transporter 2</fullName>
    </recommendedName>
</protein>
<reference evidence="4" key="1">
    <citation type="submission" date="2020-11" db="EMBL/GenBank/DDBJ databases">
        <authorList>
            <person name="Tran Van P."/>
        </authorList>
    </citation>
    <scope>NUCLEOTIDE SEQUENCE</scope>
</reference>
<evidence type="ECO:0008006" key="5">
    <source>
        <dbReference type="Google" id="ProtNLM"/>
    </source>
</evidence>
<dbReference type="SUPFAM" id="SSF103473">
    <property type="entry name" value="MFS general substrate transporter"/>
    <property type="match status" value="1"/>
</dbReference>
<feature type="transmembrane region" description="Helical" evidence="3">
    <location>
        <begin position="178"/>
        <end position="201"/>
    </location>
</feature>
<dbReference type="PANTHER" id="PTHR10686">
    <property type="entry name" value="FOLATE TRANSPORTER"/>
    <property type="match status" value="1"/>
</dbReference>
<feature type="transmembrane region" description="Helical" evidence="3">
    <location>
        <begin position="289"/>
        <end position="311"/>
    </location>
</feature>